<evidence type="ECO:0000313" key="3">
    <source>
        <dbReference type="Proteomes" id="UP000033452"/>
    </source>
</evidence>
<dbReference type="InterPro" id="IPR000866">
    <property type="entry name" value="AhpC/TSA"/>
</dbReference>
<dbReference type="Pfam" id="PF00578">
    <property type="entry name" value="AhpC-TSA"/>
    <property type="match status" value="1"/>
</dbReference>
<keyword evidence="2" id="KW-0575">Peroxidase</keyword>
<evidence type="ECO:0000313" key="2">
    <source>
        <dbReference type="EMBL" id="KJZ06067.1"/>
    </source>
</evidence>
<dbReference type="AlphaFoldDB" id="A0A0F4QHD4"/>
<comment type="caution">
    <text evidence="2">The sequence shown here is derived from an EMBL/GenBank/DDBJ whole genome shotgun (WGS) entry which is preliminary data.</text>
</comment>
<keyword evidence="3" id="KW-1185">Reference proteome</keyword>
<dbReference type="EMBL" id="JXYA01000056">
    <property type="protein sequence ID" value="KJZ06067.1"/>
    <property type="molecule type" value="Genomic_DNA"/>
</dbReference>
<evidence type="ECO:0000259" key="1">
    <source>
        <dbReference type="PROSITE" id="PS51352"/>
    </source>
</evidence>
<reference evidence="2 3" key="1">
    <citation type="journal article" date="2015" name="BMC Genomics">
        <title>Genome mining reveals unlocked bioactive potential of marine Gram-negative bacteria.</title>
        <authorList>
            <person name="Machado H."/>
            <person name="Sonnenschein E.C."/>
            <person name="Melchiorsen J."/>
            <person name="Gram L."/>
        </authorList>
    </citation>
    <scope>NUCLEOTIDE SEQUENCE [LARGE SCALE GENOMIC DNA]</scope>
    <source>
        <strain evidence="2 3">S2471</strain>
    </source>
</reference>
<feature type="domain" description="Thioredoxin" evidence="1">
    <location>
        <begin position="11"/>
        <end position="170"/>
    </location>
</feature>
<dbReference type="Proteomes" id="UP000033452">
    <property type="component" value="Unassembled WGS sequence"/>
</dbReference>
<dbReference type="Gene3D" id="3.40.30.10">
    <property type="entry name" value="Glutaredoxin"/>
    <property type="match status" value="1"/>
</dbReference>
<gene>
    <name evidence="2" type="ORF">TW77_20330</name>
</gene>
<accession>A0A0F4QHD4</accession>
<dbReference type="PROSITE" id="PS51352">
    <property type="entry name" value="THIOREDOXIN_2"/>
    <property type="match status" value="1"/>
</dbReference>
<protein>
    <submittedName>
        <fullName evidence="2">Thioredoxin peroxidase</fullName>
    </submittedName>
</protein>
<dbReference type="SUPFAM" id="SSF52833">
    <property type="entry name" value="Thioredoxin-like"/>
    <property type="match status" value="1"/>
</dbReference>
<dbReference type="OrthoDB" id="9809746at2"/>
<sequence length="182" mass="20445">MSQAYQYTQKLHPGSPFPDIQVTLPDGSTRPLAQANNDQRWQLVLVYRGRHCPLCTRYLNELEQFKDKLAAIRVDIVAVSGDSLAQLQSHSEQLDVSFELGYGLSLEQMKTLGLFISDPRSAHETDHPFAEPGLFVVNEAGNIQVTDISNNPFVRPDLTSLANGLAWIRDPDNNYPIRGMHR</sequence>
<name>A0A0F4QHD4_9GAMM</name>
<dbReference type="InterPro" id="IPR036249">
    <property type="entry name" value="Thioredoxin-like_sf"/>
</dbReference>
<organism evidence="2 3">
    <name type="scientific">Pseudoalteromonas rubra</name>
    <dbReference type="NCBI Taxonomy" id="43658"/>
    <lineage>
        <taxon>Bacteria</taxon>
        <taxon>Pseudomonadati</taxon>
        <taxon>Pseudomonadota</taxon>
        <taxon>Gammaproteobacteria</taxon>
        <taxon>Alteromonadales</taxon>
        <taxon>Pseudoalteromonadaceae</taxon>
        <taxon>Pseudoalteromonas</taxon>
    </lineage>
</organism>
<keyword evidence="2" id="KW-0560">Oxidoreductase</keyword>
<dbReference type="InterPro" id="IPR013766">
    <property type="entry name" value="Thioredoxin_domain"/>
</dbReference>
<dbReference type="RefSeq" id="WP_046006805.1">
    <property type="nucleotide sequence ID" value="NZ_JXYA01000056.1"/>
</dbReference>
<dbReference type="GO" id="GO:0004601">
    <property type="term" value="F:peroxidase activity"/>
    <property type="evidence" value="ECO:0007669"/>
    <property type="project" value="UniProtKB-KW"/>
</dbReference>
<dbReference type="PATRIC" id="fig|43658.5.peg.4295"/>
<proteinExistence type="predicted"/>